<reference evidence="1" key="2">
    <citation type="submission" date="2012-12" db="EMBL/GenBank/DDBJ databases">
        <authorList>
            <person name="Gao Y.W."/>
            <person name="Fan S.T."/>
            <person name="Sun H.T."/>
            <person name="Wang Z."/>
            <person name="Gao X.L."/>
            <person name="Li Y.G."/>
            <person name="Wang T.C."/>
            <person name="Zhang K."/>
            <person name="Xu W.W."/>
            <person name="Yu Z.J."/>
            <person name="Xia X.Z."/>
        </authorList>
    </citation>
    <scope>NUCLEOTIDE SEQUENCE</scope>
    <source>
        <strain evidence="1">FR3</strain>
    </source>
</reference>
<organism evidence="1">
    <name type="scientific">Brugia malayi</name>
    <name type="common">Filarial nematode worm</name>
    <dbReference type="NCBI Taxonomy" id="6279"/>
    <lineage>
        <taxon>Eukaryota</taxon>
        <taxon>Metazoa</taxon>
        <taxon>Ecdysozoa</taxon>
        <taxon>Nematoda</taxon>
        <taxon>Chromadorea</taxon>
        <taxon>Rhabditida</taxon>
        <taxon>Spirurina</taxon>
        <taxon>Spiruromorpha</taxon>
        <taxon>Filarioidea</taxon>
        <taxon>Onchocercidae</taxon>
        <taxon>Brugia</taxon>
    </lineage>
</organism>
<proteinExistence type="predicted"/>
<accession>A0A0J9XP75</accession>
<dbReference type="EMBL" id="LN856729">
    <property type="protein sequence ID" value="CDP92144.1"/>
    <property type="molecule type" value="Genomic_DNA"/>
</dbReference>
<name>A0A0J9XP75_BRUMA</name>
<protein>
    <submittedName>
        <fullName evidence="1">Bm13246</fullName>
    </submittedName>
</protein>
<gene>
    <name evidence="1" type="primary">Bm13246</name>
    <name evidence="1" type="ORF">BM_Bm13246</name>
</gene>
<sequence length="37" mass="4078">MTITRTLCSQIIRQKSSVLASSGPCDAMNILRPLMIK</sequence>
<reference evidence="1" key="1">
    <citation type="journal article" date="2007" name="Science">
        <title>Draft genome of the filarial nematode parasite Brugia malayi.</title>
        <authorList>
            <person name="Ghedin E."/>
            <person name="Wang S."/>
            <person name="Spiro D."/>
            <person name="Caler E."/>
            <person name="Zhao Q."/>
            <person name="Crabtree J."/>
            <person name="Allen J.E."/>
            <person name="Delcher A.L."/>
            <person name="Guiliano D.B."/>
            <person name="Miranda-Saavedra D."/>
            <person name="Angiuoli S.V."/>
            <person name="Creasy T."/>
            <person name="Amedeo P."/>
            <person name="Haas B."/>
            <person name="El-Sayed N.M."/>
            <person name="Wortman J.R."/>
            <person name="Feldblyum T."/>
            <person name="Tallon L."/>
            <person name="Schatz M."/>
            <person name="Shumway M."/>
            <person name="Koo H."/>
            <person name="Salzberg S.L."/>
            <person name="Schobel S."/>
            <person name="Pertea M."/>
            <person name="Pop M."/>
            <person name="White O."/>
            <person name="Barton G.J."/>
            <person name="Carlow C.K."/>
            <person name="Crawford M.J."/>
            <person name="Daub J."/>
            <person name="Dimmic M.W."/>
            <person name="Estes C.F."/>
            <person name="Foster J.M."/>
            <person name="Ganatra M."/>
            <person name="Gregory W.F."/>
            <person name="Johnson N.M."/>
            <person name="Jin J."/>
            <person name="Komuniecki R."/>
            <person name="Korf I."/>
            <person name="Kumar S."/>
            <person name="Laney S."/>
            <person name="Li B.W."/>
            <person name="Li W."/>
            <person name="Lindblom T.H."/>
            <person name="Lustigman S."/>
            <person name="Ma D."/>
            <person name="Maina C.V."/>
            <person name="Martin D.M."/>
            <person name="McCarter J.P."/>
            <person name="McReynolds L."/>
            <person name="Mitreva M."/>
            <person name="Nutman T.B."/>
            <person name="Parkinson J."/>
            <person name="Peregrin-Alvarez J.M."/>
            <person name="Poole C."/>
            <person name="Ren Q."/>
            <person name="Saunders L."/>
            <person name="Sluder A.E."/>
            <person name="Smith K."/>
            <person name="Stanke M."/>
            <person name="Unnasch T.R."/>
            <person name="Ware J."/>
            <person name="Wei A.D."/>
            <person name="Weil G."/>
            <person name="Williams D.J."/>
            <person name="Zhang Y."/>
            <person name="Williams S.A."/>
            <person name="Fraser-Liggett C."/>
            <person name="Slatko B."/>
            <person name="Blaxter M.L."/>
            <person name="Scott A.L."/>
        </authorList>
    </citation>
    <scope>NUCLEOTIDE SEQUENCE</scope>
    <source>
        <strain evidence="1">FR3</strain>
    </source>
</reference>
<dbReference type="AlphaFoldDB" id="A0A0J9XP75"/>
<evidence type="ECO:0000313" key="1">
    <source>
        <dbReference type="EMBL" id="CDP92144.1"/>
    </source>
</evidence>